<evidence type="ECO:0000256" key="1">
    <source>
        <dbReference type="SAM" id="SignalP"/>
    </source>
</evidence>
<dbReference type="Gene3D" id="2.60.40.2880">
    <property type="entry name" value="MmpS1-5, C-terminal soluble domain"/>
    <property type="match status" value="1"/>
</dbReference>
<evidence type="ECO:0000313" key="2">
    <source>
        <dbReference type="EMBL" id="MCS0637094.1"/>
    </source>
</evidence>
<protein>
    <recommendedName>
        <fullName evidence="4">MmpS family membrane protein</fullName>
    </recommendedName>
</protein>
<sequence>MNRISRAMVSICAAGGLALGLGACSQVADEATKQVDKAVDEAVDTEYEVTYEVGGTKVDSIQYNAGGGTAADPEMETVENPALPWKKTVKLRGIEAPLVLPVALDATGSGKVTCKIVHQGKALVEKSGEGVLSAGGCVAVSPAVG</sequence>
<evidence type="ECO:0008006" key="4">
    <source>
        <dbReference type="Google" id="ProtNLM"/>
    </source>
</evidence>
<reference evidence="2" key="1">
    <citation type="submission" date="2022-08" db="EMBL/GenBank/DDBJ databases">
        <authorList>
            <person name="Somphong A."/>
            <person name="Phongsopitanun W."/>
        </authorList>
    </citation>
    <scope>NUCLEOTIDE SEQUENCE</scope>
    <source>
        <strain evidence="2">LP05-1</strain>
    </source>
</reference>
<dbReference type="RefSeq" id="WP_258788354.1">
    <property type="nucleotide sequence ID" value="NZ_JANUGQ010000012.1"/>
</dbReference>
<proteinExistence type="predicted"/>
<dbReference type="EMBL" id="JANUGQ010000012">
    <property type="protein sequence ID" value="MCS0637094.1"/>
    <property type="molecule type" value="Genomic_DNA"/>
</dbReference>
<name>A0ABT2CI49_9ACTN</name>
<dbReference type="PROSITE" id="PS51257">
    <property type="entry name" value="PROKAR_LIPOPROTEIN"/>
    <property type="match status" value="1"/>
</dbReference>
<feature type="chain" id="PRO_5045406067" description="MmpS family membrane protein" evidence="1">
    <location>
        <begin position="29"/>
        <end position="145"/>
    </location>
</feature>
<gene>
    <name evidence="2" type="ORF">NX801_15785</name>
</gene>
<feature type="signal peptide" evidence="1">
    <location>
        <begin position="1"/>
        <end position="28"/>
    </location>
</feature>
<organism evidence="2 3">
    <name type="scientific">Streptomyces pyxinae</name>
    <dbReference type="NCBI Taxonomy" id="2970734"/>
    <lineage>
        <taxon>Bacteria</taxon>
        <taxon>Bacillati</taxon>
        <taxon>Actinomycetota</taxon>
        <taxon>Actinomycetes</taxon>
        <taxon>Kitasatosporales</taxon>
        <taxon>Streptomycetaceae</taxon>
        <taxon>Streptomyces</taxon>
    </lineage>
</organism>
<dbReference type="InterPro" id="IPR038468">
    <property type="entry name" value="MmpS_C"/>
</dbReference>
<keyword evidence="3" id="KW-1185">Reference proteome</keyword>
<evidence type="ECO:0000313" key="3">
    <source>
        <dbReference type="Proteomes" id="UP001431313"/>
    </source>
</evidence>
<accession>A0ABT2CI49</accession>
<keyword evidence="1" id="KW-0732">Signal</keyword>
<dbReference type="Proteomes" id="UP001431313">
    <property type="component" value="Unassembled WGS sequence"/>
</dbReference>
<comment type="caution">
    <text evidence="2">The sequence shown here is derived from an EMBL/GenBank/DDBJ whole genome shotgun (WGS) entry which is preliminary data.</text>
</comment>